<keyword evidence="3" id="KW-1185">Reference proteome</keyword>
<evidence type="ECO:0000256" key="1">
    <source>
        <dbReference type="SAM" id="Phobius"/>
    </source>
</evidence>
<keyword evidence="1" id="KW-1133">Transmembrane helix</keyword>
<dbReference type="GeneID" id="79269538"/>
<dbReference type="EMBL" id="JBHTAG010000002">
    <property type="protein sequence ID" value="MFC7096572.1"/>
    <property type="molecule type" value="Genomic_DNA"/>
</dbReference>
<accession>A0ABD5WSM9</accession>
<organism evidence="2 3">
    <name type="scientific">Halobaculum marinum</name>
    <dbReference type="NCBI Taxonomy" id="3031996"/>
    <lineage>
        <taxon>Archaea</taxon>
        <taxon>Methanobacteriati</taxon>
        <taxon>Methanobacteriota</taxon>
        <taxon>Stenosarchaea group</taxon>
        <taxon>Halobacteria</taxon>
        <taxon>Halobacteriales</taxon>
        <taxon>Haloferacaceae</taxon>
        <taxon>Halobaculum</taxon>
    </lineage>
</organism>
<feature type="transmembrane region" description="Helical" evidence="1">
    <location>
        <begin position="63"/>
        <end position="88"/>
    </location>
</feature>
<proteinExistence type="predicted"/>
<dbReference type="Proteomes" id="UP001596388">
    <property type="component" value="Unassembled WGS sequence"/>
</dbReference>
<sequence>MTDSGSTEDDDPSLWWGWAATLGVVVFGVVVLAVAVTATAGSPATCRVPNPGAWFRCDWTRRFATNLIGVTVGAVVAVGVVAASVGVARAVARGLRE</sequence>
<dbReference type="AlphaFoldDB" id="A0ABD5WSM9"/>
<reference evidence="2 3" key="1">
    <citation type="journal article" date="2019" name="Int. J. Syst. Evol. Microbiol.">
        <title>The Global Catalogue of Microorganisms (GCM) 10K type strain sequencing project: providing services to taxonomists for standard genome sequencing and annotation.</title>
        <authorList>
            <consortium name="The Broad Institute Genomics Platform"/>
            <consortium name="The Broad Institute Genome Sequencing Center for Infectious Disease"/>
            <person name="Wu L."/>
            <person name="Ma J."/>
        </authorList>
    </citation>
    <scope>NUCLEOTIDE SEQUENCE [LARGE SCALE GENOMIC DNA]</scope>
    <source>
        <strain evidence="2 3">DT55</strain>
    </source>
</reference>
<keyword evidence="1" id="KW-0812">Transmembrane</keyword>
<evidence type="ECO:0000313" key="3">
    <source>
        <dbReference type="Proteomes" id="UP001596388"/>
    </source>
</evidence>
<feature type="transmembrane region" description="Helical" evidence="1">
    <location>
        <begin position="15"/>
        <end position="42"/>
    </location>
</feature>
<comment type="caution">
    <text evidence="2">The sequence shown here is derived from an EMBL/GenBank/DDBJ whole genome shotgun (WGS) entry which is preliminary data.</text>
</comment>
<gene>
    <name evidence="2" type="ORF">ACFQKD_04575</name>
</gene>
<dbReference type="RefSeq" id="WP_276238963.1">
    <property type="nucleotide sequence ID" value="NZ_CP119989.1"/>
</dbReference>
<protein>
    <submittedName>
        <fullName evidence="2">Uncharacterized protein</fullName>
    </submittedName>
</protein>
<evidence type="ECO:0000313" key="2">
    <source>
        <dbReference type="EMBL" id="MFC7096572.1"/>
    </source>
</evidence>
<name>A0ABD5WSM9_9EURY</name>
<keyword evidence="1" id="KW-0472">Membrane</keyword>